<dbReference type="PANTHER" id="PTHR43025">
    <property type="entry name" value="MONOGALACTOSYLDIACYLGLYCEROL SYNTHASE"/>
    <property type="match status" value="1"/>
</dbReference>
<feature type="domain" description="Diacylglycerol glucosyltransferase N-terminal" evidence="4">
    <location>
        <begin position="18"/>
        <end position="182"/>
    </location>
</feature>
<reference evidence="5" key="1">
    <citation type="submission" date="2020-10" db="EMBL/GenBank/DDBJ databases">
        <authorList>
            <person name="Gilroy R."/>
        </authorList>
    </citation>
    <scope>NUCLEOTIDE SEQUENCE</scope>
    <source>
        <strain evidence="5">517</strain>
    </source>
</reference>
<dbReference type="AlphaFoldDB" id="A0A940IDM6"/>
<proteinExistence type="inferred from homology"/>
<evidence type="ECO:0000259" key="4">
    <source>
        <dbReference type="Pfam" id="PF06925"/>
    </source>
</evidence>
<protein>
    <recommendedName>
        <fullName evidence="4">Diacylglycerol glucosyltransferase N-terminal domain-containing protein</fullName>
    </recommendedName>
</protein>
<dbReference type="Pfam" id="PF06925">
    <property type="entry name" value="MGDG_synth"/>
    <property type="match status" value="1"/>
</dbReference>
<dbReference type="Proteomes" id="UP000727857">
    <property type="component" value="Unassembled WGS sequence"/>
</dbReference>
<dbReference type="EMBL" id="JADINF010000171">
    <property type="protein sequence ID" value="MBO8424706.1"/>
    <property type="molecule type" value="Genomic_DNA"/>
</dbReference>
<evidence type="ECO:0000313" key="6">
    <source>
        <dbReference type="Proteomes" id="UP000727857"/>
    </source>
</evidence>
<sequence>MQNKKTVLIFTDAVRALSASAVKEQLLEELPDAVVIIIDDLELHADAVRDYIENVFKLKVNFEKNRAVREERKLARKIDETPKSSNVYKLQNSYKKMENIFNRYTPDLVVTIGYGAFNEAVAVRDKLGAKTRIASVIDDYALNRQLINTYIDAYVVENMAVKTTLVNNYVKESRITLADIPVRKSFAQAPTQSEVLDELRLEKKLPTLLSVAFAEKGSEQFETLAAYKDKFNILVYTGMNRGAYSEASGTGLATYNEGTAIETLYAAADIVLTNPNSYYVAAARETGKLIALWEPANAIEKRNAAFLSGITADCSDRHRLTRFLRHYPDTRFDAVRNASALSSVRSVGKELIKLI</sequence>
<organism evidence="5 6">
    <name type="scientific">Candidatus Stercoripulliclostridium pullicola</name>
    <dbReference type="NCBI Taxonomy" id="2840953"/>
    <lineage>
        <taxon>Bacteria</taxon>
        <taxon>Bacillati</taxon>
        <taxon>Bacillota</taxon>
        <taxon>Clostridia</taxon>
        <taxon>Eubacteriales</taxon>
        <taxon>Candidatus Stercoripulliclostridium</taxon>
    </lineage>
</organism>
<reference evidence="5" key="2">
    <citation type="journal article" date="2021" name="PeerJ">
        <title>Extensive microbial diversity within the chicken gut microbiome revealed by metagenomics and culture.</title>
        <authorList>
            <person name="Gilroy R."/>
            <person name="Ravi A."/>
            <person name="Getino M."/>
            <person name="Pursley I."/>
            <person name="Horton D.L."/>
            <person name="Alikhan N.F."/>
            <person name="Baker D."/>
            <person name="Gharbi K."/>
            <person name="Hall N."/>
            <person name="Watson M."/>
            <person name="Adriaenssens E.M."/>
            <person name="Foster-Nyarko E."/>
            <person name="Jarju S."/>
            <person name="Secka A."/>
            <person name="Antonio M."/>
            <person name="Oren A."/>
            <person name="Chaudhuri R.R."/>
            <person name="La Ragione R."/>
            <person name="Hildebrand F."/>
            <person name="Pallen M.J."/>
        </authorList>
    </citation>
    <scope>NUCLEOTIDE SEQUENCE</scope>
    <source>
        <strain evidence="5">517</strain>
    </source>
</reference>
<accession>A0A940IDM6</accession>
<gene>
    <name evidence="5" type="ORF">IAB16_06775</name>
</gene>
<evidence type="ECO:0000256" key="1">
    <source>
        <dbReference type="ARBA" id="ARBA00006962"/>
    </source>
</evidence>
<dbReference type="PANTHER" id="PTHR43025:SF3">
    <property type="entry name" value="MONOGALACTOSYLDIACYLGLYCEROL SYNTHASE 1, CHLOROPLASTIC"/>
    <property type="match status" value="1"/>
</dbReference>
<evidence type="ECO:0000256" key="2">
    <source>
        <dbReference type="ARBA" id="ARBA00022676"/>
    </source>
</evidence>
<name>A0A940IDM6_9FIRM</name>
<evidence type="ECO:0000313" key="5">
    <source>
        <dbReference type="EMBL" id="MBO8424706.1"/>
    </source>
</evidence>
<dbReference type="GO" id="GO:0009247">
    <property type="term" value="P:glycolipid biosynthetic process"/>
    <property type="evidence" value="ECO:0007669"/>
    <property type="project" value="InterPro"/>
</dbReference>
<comment type="caution">
    <text evidence="5">The sequence shown here is derived from an EMBL/GenBank/DDBJ whole genome shotgun (WGS) entry which is preliminary data.</text>
</comment>
<dbReference type="InterPro" id="IPR009695">
    <property type="entry name" value="Diacylglyc_glucosyltr_N"/>
</dbReference>
<dbReference type="SUPFAM" id="SSF53756">
    <property type="entry name" value="UDP-Glycosyltransferase/glycogen phosphorylase"/>
    <property type="match status" value="1"/>
</dbReference>
<dbReference type="InterPro" id="IPR050519">
    <property type="entry name" value="Glycosyltransf_28_UgtP"/>
</dbReference>
<dbReference type="GO" id="GO:0016020">
    <property type="term" value="C:membrane"/>
    <property type="evidence" value="ECO:0007669"/>
    <property type="project" value="GOC"/>
</dbReference>
<keyword evidence="3" id="KW-0808">Transferase</keyword>
<keyword evidence="2" id="KW-0328">Glycosyltransferase</keyword>
<comment type="similarity">
    <text evidence="1">Belongs to the glycosyltransferase 28 family.</text>
</comment>
<dbReference type="GO" id="GO:0016758">
    <property type="term" value="F:hexosyltransferase activity"/>
    <property type="evidence" value="ECO:0007669"/>
    <property type="project" value="InterPro"/>
</dbReference>
<evidence type="ECO:0000256" key="3">
    <source>
        <dbReference type="ARBA" id="ARBA00022679"/>
    </source>
</evidence>